<dbReference type="EMBL" id="PVOB01000048">
    <property type="protein sequence ID" value="PRO95562.1"/>
    <property type="molecule type" value="Genomic_DNA"/>
</dbReference>
<protein>
    <recommendedName>
        <fullName evidence="1">ATPase AAA-type core domain-containing protein</fullName>
    </recommendedName>
</protein>
<evidence type="ECO:0000313" key="2">
    <source>
        <dbReference type="EMBL" id="PRO95562.1"/>
    </source>
</evidence>
<dbReference type="InterPro" id="IPR027417">
    <property type="entry name" value="P-loop_NTPase"/>
</dbReference>
<keyword evidence="4" id="KW-1185">Reference proteome</keyword>
<name>A0ABD7IXB3_LACPE</name>
<dbReference type="InterPro" id="IPR003959">
    <property type="entry name" value="ATPase_AAA_core"/>
</dbReference>
<dbReference type="Proteomes" id="UP000238378">
    <property type="component" value="Unassembled WGS sequence"/>
</dbReference>
<dbReference type="SUPFAM" id="SSF52540">
    <property type="entry name" value="P-loop containing nucleoside triphosphate hydrolases"/>
    <property type="match status" value="1"/>
</dbReference>
<dbReference type="Proteomes" id="UP000276249">
    <property type="component" value="Unassembled WGS sequence"/>
</dbReference>
<reference evidence="2 4" key="1">
    <citation type="submission" date="2018-03" db="EMBL/GenBank/DDBJ databases">
        <title>Draft Genome Sequences of six Lactobacillus pentosus Strains Isolated from Brines of Traditionally Fermented Spanish-Style Green Table Olives.</title>
        <authorList>
            <person name="Calero-Delgado B."/>
            <person name="Martin-Platero A.M."/>
            <person name="Perez-Pulido A.J."/>
            <person name="Benitez-Cabello A."/>
            <person name="Casimiro-Soriguer C.S."/>
            <person name="Martinez-Bueno M."/>
            <person name="Arroyo-Lopez F.N."/>
            <person name="Rodriguez-Gomez F."/>
            <person name="Bautista-Gallego J."/>
            <person name="Garrido-Fernandez A."/>
            <person name="Jimenez-Diaz R."/>
        </authorList>
    </citation>
    <scope>NUCLEOTIDE SEQUENCE [LARGE SCALE GENOMIC DNA]</scope>
    <source>
        <strain evidence="2 4">IG2</strain>
    </source>
</reference>
<accession>A0ABD7IXB3</accession>
<comment type="caution">
    <text evidence="3">The sequence shown here is derived from an EMBL/GenBank/DDBJ whole genome shotgun (WGS) entry which is preliminary data.</text>
</comment>
<sequence>MKIELKKITIEHIKNVANGSIDFFHKDKPLNIVGVYGANGSGKTTLVDAIALIKQIVETGLIGSQADYQHDLVDLIDFTQNQPAHVRIVLATDQADVTYDVTLRRTAQRLVIDDEQIRYKANQKGGRTRTLLHYQRGFSWSDDIPIPLKDLTKTVQRKIRVPKNMVDLRVLSELVDERADSFFFNKNMLKLLTTTDIFSDQLLTVLKVFKQFALNLAVYSSKISGQIYSDIFLPLSFSVDQAFGLVPIPTDSTKNISAELYEVGVKVFAQINEVLPVLIPDLTISLAKKEVTTNQKGDEILTVEAVAHRGTHHFPLRCESDGIKKIISILSTLINTYNHENIIAVIDELDAGIYEYLLGELVSVMSDRAKGLLIFTSHNLRPLEVLPYHKIIFTTMNASNRYITIKNIKATNNLRDVYLRAIQLGGMDESIFNHNNEINIKRAFRRAEMKPTND</sequence>
<dbReference type="PANTHER" id="PTHR40396:SF1">
    <property type="entry name" value="ATPASE AAA-TYPE CORE DOMAIN-CONTAINING PROTEIN"/>
    <property type="match status" value="1"/>
</dbReference>
<evidence type="ECO:0000259" key="1">
    <source>
        <dbReference type="Pfam" id="PF13304"/>
    </source>
</evidence>
<dbReference type="RefSeq" id="WP_105960938.1">
    <property type="nucleotide sequence ID" value="NZ_JAHLCJ010000009.1"/>
</dbReference>
<evidence type="ECO:0000313" key="4">
    <source>
        <dbReference type="Proteomes" id="UP000238378"/>
    </source>
</evidence>
<evidence type="ECO:0000313" key="5">
    <source>
        <dbReference type="Proteomes" id="UP000276249"/>
    </source>
</evidence>
<reference evidence="3 5" key="2">
    <citation type="submission" date="2018-10" db="EMBL/GenBank/DDBJ databases">
        <title>Genome sequences of five Lactobacillus pentosus strains isolated from brines of traditionally fermented spanish-style green table olives and differences between them.</title>
        <authorList>
            <person name="Jimenez Diaz R."/>
        </authorList>
    </citation>
    <scope>NUCLEOTIDE SEQUENCE [LARGE SCALE GENOMIC DNA]</scope>
    <source>
        <strain evidence="3 5">IG10</strain>
    </source>
</reference>
<evidence type="ECO:0000313" key="3">
    <source>
        <dbReference type="EMBL" id="RMW52866.1"/>
    </source>
</evidence>
<dbReference type="EMBL" id="RDCJ01000006">
    <property type="protein sequence ID" value="RMW52866.1"/>
    <property type="molecule type" value="Genomic_DNA"/>
</dbReference>
<dbReference type="AlphaFoldDB" id="A0ABD7IXB3"/>
<dbReference type="PANTHER" id="PTHR40396">
    <property type="entry name" value="ATPASE-LIKE PROTEIN"/>
    <property type="match status" value="1"/>
</dbReference>
<organism evidence="3 5">
    <name type="scientific">Lactiplantibacillus pentosus</name>
    <name type="common">Lactobacillus pentosus</name>
    <dbReference type="NCBI Taxonomy" id="1589"/>
    <lineage>
        <taxon>Bacteria</taxon>
        <taxon>Bacillati</taxon>
        <taxon>Bacillota</taxon>
        <taxon>Bacilli</taxon>
        <taxon>Lactobacillales</taxon>
        <taxon>Lactobacillaceae</taxon>
        <taxon>Lactiplantibacillus</taxon>
    </lineage>
</organism>
<proteinExistence type="predicted"/>
<gene>
    <name evidence="2" type="ORF">C6Y08_03935</name>
    <name evidence="3" type="ORF">D6U18_00705</name>
</gene>
<dbReference type="Gene3D" id="3.40.50.300">
    <property type="entry name" value="P-loop containing nucleotide triphosphate hydrolases"/>
    <property type="match status" value="1"/>
</dbReference>
<dbReference type="Pfam" id="PF13304">
    <property type="entry name" value="AAA_21"/>
    <property type="match status" value="1"/>
</dbReference>
<feature type="domain" description="ATPase AAA-type core" evidence="1">
    <location>
        <begin position="32"/>
        <end position="380"/>
    </location>
</feature>